<keyword evidence="2" id="KW-1185">Reference proteome</keyword>
<gene>
    <name evidence="1" type="ORF">KAK03_22010</name>
</gene>
<sequence>MTPPVDRQRPGHRPDLLPALLLACASSTARAEPEIPPPAEFIASMALGMAACSRRAPAQAAVFARVRQVLAGSFAGRSYASYIGTAEYEAHDRRLSTELSQASEADLAESCRILLQLAQGPSQGVLYHR</sequence>
<accession>A0A940YIH6</accession>
<protein>
    <submittedName>
        <fullName evidence="1">Uncharacterized protein</fullName>
    </submittedName>
</protein>
<dbReference type="AlphaFoldDB" id="A0A940YIH6"/>
<proteinExistence type="predicted"/>
<reference evidence="1 2" key="1">
    <citation type="submission" date="2021-04" db="EMBL/GenBank/DDBJ databases">
        <title>The genome sequence of Ideonella sp. 3Y2.</title>
        <authorList>
            <person name="Liu Y."/>
        </authorList>
    </citation>
    <scope>NUCLEOTIDE SEQUENCE [LARGE SCALE GENOMIC DNA]</scope>
    <source>
        <strain evidence="1 2">3Y2</strain>
    </source>
</reference>
<dbReference type="EMBL" id="JAGQDD010000024">
    <property type="protein sequence ID" value="MBQ0933155.1"/>
    <property type="molecule type" value="Genomic_DNA"/>
</dbReference>
<comment type="caution">
    <text evidence="1">The sequence shown here is derived from an EMBL/GenBank/DDBJ whole genome shotgun (WGS) entry which is preliminary data.</text>
</comment>
<evidence type="ECO:0000313" key="1">
    <source>
        <dbReference type="EMBL" id="MBQ0933155.1"/>
    </source>
</evidence>
<name>A0A940YIH6_9BURK</name>
<dbReference type="Proteomes" id="UP000676246">
    <property type="component" value="Unassembled WGS sequence"/>
</dbReference>
<organism evidence="1 2">
    <name type="scientific">Ideonella alba</name>
    <dbReference type="NCBI Taxonomy" id="2824118"/>
    <lineage>
        <taxon>Bacteria</taxon>
        <taxon>Pseudomonadati</taxon>
        <taxon>Pseudomonadota</taxon>
        <taxon>Betaproteobacteria</taxon>
        <taxon>Burkholderiales</taxon>
        <taxon>Sphaerotilaceae</taxon>
        <taxon>Ideonella</taxon>
    </lineage>
</organism>
<evidence type="ECO:0000313" key="2">
    <source>
        <dbReference type="Proteomes" id="UP000676246"/>
    </source>
</evidence>
<dbReference type="RefSeq" id="WP_210856823.1">
    <property type="nucleotide sequence ID" value="NZ_JAGQDD010000024.1"/>
</dbReference>